<keyword evidence="1" id="KW-0812">Transmembrane</keyword>
<dbReference type="EMBL" id="FQXZ01000029">
    <property type="protein sequence ID" value="SHI23269.1"/>
    <property type="molecule type" value="Genomic_DNA"/>
</dbReference>
<dbReference type="STRING" id="1216006.VA7868_02708"/>
<evidence type="ECO:0000256" key="1">
    <source>
        <dbReference type="SAM" id="Phobius"/>
    </source>
</evidence>
<dbReference type="RefSeq" id="WP_073604356.1">
    <property type="nucleotide sequence ID" value="NZ_FQXZ01000029.1"/>
</dbReference>
<dbReference type="Pfam" id="PF07811">
    <property type="entry name" value="TadE"/>
    <property type="match status" value="1"/>
</dbReference>
<keyword evidence="1" id="KW-0472">Membrane</keyword>
<reference evidence="3 4" key="1">
    <citation type="submission" date="2016-11" db="EMBL/GenBank/DDBJ databases">
        <authorList>
            <person name="Jaros S."/>
            <person name="Januszkiewicz K."/>
            <person name="Wedrychowicz H."/>
        </authorList>
    </citation>
    <scope>NUCLEOTIDE SEQUENCE [LARGE SCALE GENOMIC DNA]</scope>
    <source>
        <strain evidence="3 4">CECT 7868</strain>
    </source>
</reference>
<organism evidence="3 4">
    <name type="scientific">Vibrio aerogenes CECT 7868</name>
    <dbReference type="NCBI Taxonomy" id="1216006"/>
    <lineage>
        <taxon>Bacteria</taxon>
        <taxon>Pseudomonadati</taxon>
        <taxon>Pseudomonadota</taxon>
        <taxon>Gammaproteobacteria</taxon>
        <taxon>Vibrionales</taxon>
        <taxon>Vibrionaceae</taxon>
        <taxon>Vibrio</taxon>
    </lineage>
</organism>
<name>A0A1M5ZGE9_9VIBR</name>
<gene>
    <name evidence="3" type="ORF">VA7868_02708</name>
</gene>
<feature type="transmembrane region" description="Helical" evidence="1">
    <location>
        <begin position="12"/>
        <end position="30"/>
    </location>
</feature>
<dbReference type="AlphaFoldDB" id="A0A1M5ZGE9"/>
<proteinExistence type="predicted"/>
<evidence type="ECO:0000313" key="4">
    <source>
        <dbReference type="Proteomes" id="UP000184608"/>
    </source>
</evidence>
<evidence type="ECO:0000259" key="2">
    <source>
        <dbReference type="Pfam" id="PF07811"/>
    </source>
</evidence>
<dbReference type="InterPro" id="IPR012495">
    <property type="entry name" value="TadE-like_dom"/>
</dbReference>
<sequence length="170" mass="18714">MKLKKHQSGVSILEFTLLATSVLLVLFSVIEMGRYVYSLQMANDLTRKVARMGVVCHVNDKDDLATLAMQNYAPAGFTAGNLIIEYLDDSGQPVSINAGMSSDDYNDAYATIKFVRVRVSNYQYQLIGFLSFLAEGGVIAMPDMETTLPIESLGVVRPTLAHPESRHTDC</sequence>
<keyword evidence="4" id="KW-1185">Reference proteome</keyword>
<feature type="domain" description="TadE-like" evidence="2">
    <location>
        <begin position="9"/>
        <end position="51"/>
    </location>
</feature>
<evidence type="ECO:0000313" key="3">
    <source>
        <dbReference type="EMBL" id="SHI23269.1"/>
    </source>
</evidence>
<keyword evidence="1" id="KW-1133">Transmembrane helix</keyword>
<dbReference type="Proteomes" id="UP000184608">
    <property type="component" value="Unassembled WGS sequence"/>
</dbReference>
<accession>A0A1M5ZGE9</accession>
<dbReference type="OrthoDB" id="6948598at2"/>
<protein>
    <submittedName>
        <fullName evidence="3">TadE-like protein</fullName>
    </submittedName>
</protein>